<reference evidence="2" key="1">
    <citation type="journal article" date="2015" name="Genome Biol. Evol.">
        <title>Organellar Genomes of White Spruce (Picea glauca): Assembly and Annotation.</title>
        <authorList>
            <person name="Jackman S.D."/>
            <person name="Warren R.L."/>
            <person name="Gibb E.A."/>
            <person name="Vandervalk B.P."/>
            <person name="Mohamadi H."/>
            <person name="Chu J."/>
            <person name="Raymond A."/>
            <person name="Pleasance S."/>
            <person name="Coope R."/>
            <person name="Wildung M.R."/>
            <person name="Ritland C.E."/>
            <person name="Bousquet J."/>
            <person name="Jones S.J."/>
            <person name="Bohlmann J."/>
            <person name="Birol I."/>
        </authorList>
    </citation>
    <scope>NUCLEOTIDE SEQUENCE [LARGE SCALE GENOMIC DNA]</scope>
    <source>
        <tissue evidence="2">Flushing bud</tissue>
    </source>
</reference>
<keyword evidence="1" id="KW-0472">Membrane</keyword>
<dbReference type="EMBL" id="LKAM01000018">
    <property type="protein sequence ID" value="KUM45518.1"/>
    <property type="molecule type" value="Genomic_DNA"/>
</dbReference>
<name>A0A117NFP0_PICGL</name>
<comment type="caution">
    <text evidence="2">The sequence shown here is derived from an EMBL/GenBank/DDBJ whole genome shotgun (WGS) entry which is preliminary data.</text>
</comment>
<proteinExistence type="predicted"/>
<feature type="transmembrane region" description="Helical" evidence="1">
    <location>
        <begin position="12"/>
        <end position="44"/>
    </location>
</feature>
<protein>
    <submittedName>
        <fullName evidence="2">Uncharacterized protein</fullName>
    </submittedName>
</protein>
<organism evidence="2">
    <name type="scientific">Picea glauca</name>
    <name type="common">White spruce</name>
    <name type="synonym">Pinus glauca</name>
    <dbReference type="NCBI Taxonomy" id="3330"/>
    <lineage>
        <taxon>Eukaryota</taxon>
        <taxon>Viridiplantae</taxon>
        <taxon>Streptophyta</taxon>
        <taxon>Embryophyta</taxon>
        <taxon>Tracheophyta</taxon>
        <taxon>Spermatophyta</taxon>
        <taxon>Pinopsida</taxon>
        <taxon>Pinidae</taxon>
        <taxon>Conifers I</taxon>
        <taxon>Pinales</taxon>
        <taxon>Pinaceae</taxon>
        <taxon>Picea</taxon>
    </lineage>
</organism>
<keyword evidence="2" id="KW-0496">Mitochondrion</keyword>
<gene>
    <name evidence="2" type="ORF">ABT39_MTgene2620</name>
</gene>
<keyword evidence="1" id="KW-1133">Transmembrane helix</keyword>
<accession>A0A117NFP0</accession>
<sequence length="72" mass="8579">MQRTGLLLITTFFIMALLWLYYGFIMALLWLYYGFIMALLWLYYGESFYTTLTNFVTAPPTWCLQTEGVRPE</sequence>
<evidence type="ECO:0000313" key="2">
    <source>
        <dbReference type="EMBL" id="KUM45518.1"/>
    </source>
</evidence>
<dbReference type="AlphaFoldDB" id="A0A117NFP0"/>
<keyword evidence="1" id="KW-0812">Transmembrane</keyword>
<geneLocation type="mitochondrion" evidence="2"/>
<evidence type="ECO:0000256" key="1">
    <source>
        <dbReference type="SAM" id="Phobius"/>
    </source>
</evidence>